<sequence>MQALPPQRHTAAADDAAAFRHWLAVLYRDQPQDVEAVYQGVAAQLAAEGETDWQPDNIIHFGTGGLLDAQHAFLVDWKDGDSFIDWVAEMAARFGFQPVWTAQNQDEDLPETLMQAAYPQFLAHGAVLYNTATGGDYYCLAIVPQADSADFEAASQQWGLAVRRADQPY</sequence>
<dbReference type="KEGG" id="ptes:JQU52_09645"/>
<keyword evidence="3" id="KW-1185">Reference proteome</keyword>
<name>A0A892ZID2_9NEIS</name>
<dbReference type="InterPro" id="IPR046582">
    <property type="entry name" value="DUF6630"/>
</dbReference>
<proteinExistence type="predicted"/>
<evidence type="ECO:0000313" key="2">
    <source>
        <dbReference type="EMBL" id="QRQ83335.1"/>
    </source>
</evidence>
<evidence type="ECO:0000259" key="1">
    <source>
        <dbReference type="Pfam" id="PF20335"/>
    </source>
</evidence>
<reference evidence="2" key="1">
    <citation type="submission" date="2021-02" db="EMBL/GenBank/DDBJ databases">
        <title>Neisseriaceae sp. 26B isolated from the cloaca of a Common Toad-headed Turtle (Mesoclemmys nasuta).</title>
        <authorList>
            <person name="Spergser J."/>
            <person name="Busse H.-J."/>
        </authorList>
    </citation>
    <scope>NUCLEOTIDE SEQUENCE</scope>
    <source>
        <strain evidence="2">26B</strain>
    </source>
</reference>
<gene>
    <name evidence="2" type="ORF">JQU52_09645</name>
</gene>
<dbReference type="EMBL" id="CP069798">
    <property type="protein sequence ID" value="QRQ83335.1"/>
    <property type="molecule type" value="Genomic_DNA"/>
</dbReference>
<protein>
    <recommendedName>
        <fullName evidence="1">DUF6630 domain-containing protein</fullName>
    </recommendedName>
</protein>
<organism evidence="2 3">
    <name type="scientific">Paralysiella testudinis</name>
    <dbReference type="NCBI Taxonomy" id="2809020"/>
    <lineage>
        <taxon>Bacteria</taxon>
        <taxon>Pseudomonadati</taxon>
        <taxon>Pseudomonadota</taxon>
        <taxon>Betaproteobacteria</taxon>
        <taxon>Neisseriales</taxon>
        <taxon>Neisseriaceae</taxon>
        <taxon>Paralysiella</taxon>
    </lineage>
</organism>
<dbReference type="AlphaFoldDB" id="A0A892ZID2"/>
<dbReference type="Pfam" id="PF20335">
    <property type="entry name" value="DUF6630"/>
    <property type="match status" value="1"/>
</dbReference>
<evidence type="ECO:0000313" key="3">
    <source>
        <dbReference type="Proteomes" id="UP000653156"/>
    </source>
</evidence>
<feature type="domain" description="DUF6630" evidence="1">
    <location>
        <begin position="19"/>
        <end position="163"/>
    </location>
</feature>
<accession>A0A892ZID2</accession>
<dbReference type="Proteomes" id="UP000653156">
    <property type="component" value="Chromosome"/>
</dbReference>